<comment type="subcellular location">
    <subcellularLocation>
        <location evidence="1">Membrane</location>
    </subcellularLocation>
</comment>
<reference evidence="5" key="1">
    <citation type="submission" date="2008-01" db="EMBL/GenBank/DDBJ databases">
        <title>Complete sequence of Shewanella halifaxensis HAW-EB4.</title>
        <authorList>
            <consortium name="US DOE Joint Genome Institute"/>
            <person name="Copeland A."/>
            <person name="Lucas S."/>
            <person name="Lapidus A."/>
            <person name="Glavina del Rio T."/>
            <person name="Dalin E."/>
            <person name="Tice H."/>
            <person name="Bruce D."/>
            <person name="Goodwin L."/>
            <person name="Pitluck S."/>
            <person name="Sims D."/>
            <person name="Brettin T."/>
            <person name="Detter J.C."/>
            <person name="Han C."/>
            <person name="Kuske C.R."/>
            <person name="Schmutz J."/>
            <person name="Larimer F."/>
            <person name="Land M."/>
            <person name="Hauser L."/>
            <person name="Kyrpides N."/>
            <person name="Kim E."/>
            <person name="Zhao J.-S."/>
            <person name="Richardson P."/>
        </authorList>
    </citation>
    <scope>NUCLEOTIDE SEQUENCE [LARGE SCALE GENOMIC DNA]</scope>
    <source>
        <strain evidence="5">HAW-EB4</strain>
    </source>
</reference>
<evidence type="ECO:0000256" key="3">
    <source>
        <dbReference type="SAM" id="SignalP"/>
    </source>
</evidence>
<dbReference type="EMBL" id="CP000931">
    <property type="protein sequence ID" value="ABZ78294.1"/>
    <property type="molecule type" value="Genomic_DNA"/>
</dbReference>
<evidence type="ECO:0000259" key="4">
    <source>
        <dbReference type="Pfam" id="PF01103"/>
    </source>
</evidence>
<dbReference type="STRING" id="458817.Shal_3754"/>
<dbReference type="Pfam" id="PF01103">
    <property type="entry name" value="Omp85"/>
    <property type="match status" value="1"/>
</dbReference>
<protein>
    <recommendedName>
        <fullName evidence="4">Bacterial surface antigen (D15) domain-containing protein</fullName>
    </recommendedName>
</protein>
<dbReference type="AlphaFoldDB" id="B0TV27"/>
<dbReference type="HOGENOM" id="CLU_046092_0_0_6"/>
<keyword evidence="3" id="KW-0732">Signal</keyword>
<keyword evidence="6" id="KW-1185">Reference proteome</keyword>
<gene>
    <name evidence="5" type="ordered locus">Shal_3754</name>
</gene>
<feature type="signal peptide" evidence="3">
    <location>
        <begin position="1"/>
        <end position="34"/>
    </location>
</feature>
<keyword evidence="2" id="KW-0472">Membrane</keyword>
<dbReference type="Proteomes" id="UP000001317">
    <property type="component" value="Chromosome"/>
</dbReference>
<evidence type="ECO:0000256" key="2">
    <source>
        <dbReference type="ARBA" id="ARBA00023136"/>
    </source>
</evidence>
<dbReference type="Gene3D" id="2.40.160.50">
    <property type="entry name" value="membrane protein fhac: a member of the omp85/tpsb transporter family"/>
    <property type="match status" value="1"/>
</dbReference>
<proteinExistence type="predicted"/>
<sequence length="404" mass="45287">MPPLSSPFSSLLIRVFMKRILLLTLCAFSNLALAVEPLFDTPKDMQPTWVDDILSVFGADGEFDQSKPIDMSYLPTAYYTPEKKFGVGLLMVGLYKTDGAASDEQPSSLVLNSFVSMNNSYGVEIENMTFFNGGKQRLLLGLELHNEAAVYYGQGIEQGNIDANHHEFEEQLYSFKPRWMTEIANNYFLGIGADFTYASADKLELVETGLPVDSADILPNNFSSGVVITSIYDSRDYRLNATKGWLFQIDAGLYQNDEYSTFSTYDLELANYIDLSSTSMLSSAPGLIAWQVQGHFTDGDVPWNMLPDLGGSGAMRGYIKGRYRDKQMMMGQVEYRLPIFQRYGMVFWGGVGSVASKMSDLNEELMTSYGTGFRFKIKDNINLRLDIGVGENETNFYLNVNEVF</sequence>
<dbReference type="KEGG" id="shl:Shal_3754"/>
<dbReference type="eggNOG" id="COG2831">
    <property type="taxonomic scope" value="Bacteria"/>
</dbReference>
<organism evidence="5 6">
    <name type="scientific">Shewanella halifaxensis (strain HAW-EB4)</name>
    <dbReference type="NCBI Taxonomy" id="458817"/>
    <lineage>
        <taxon>Bacteria</taxon>
        <taxon>Pseudomonadati</taxon>
        <taxon>Pseudomonadota</taxon>
        <taxon>Gammaproteobacteria</taxon>
        <taxon>Alteromonadales</taxon>
        <taxon>Shewanellaceae</taxon>
        <taxon>Shewanella</taxon>
    </lineage>
</organism>
<evidence type="ECO:0000256" key="1">
    <source>
        <dbReference type="ARBA" id="ARBA00004370"/>
    </source>
</evidence>
<accession>B0TV27</accession>
<dbReference type="InterPro" id="IPR000184">
    <property type="entry name" value="Bac_surfAg_D15"/>
</dbReference>
<feature type="domain" description="Bacterial surface antigen (D15)" evidence="4">
    <location>
        <begin position="146"/>
        <end position="399"/>
    </location>
</feature>
<dbReference type="GO" id="GO:0019867">
    <property type="term" value="C:outer membrane"/>
    <property type="evidence" value="ECO:0007669"/>
    <property type="project" value="InterPro"/>
</dbReference>
<evidence type="ECO:0000313" key="5">
    <source>
        <dbReference type="EMBL" id="ABZ78294.1"/>
    </source>
</evidence>
<name>B0TV27_SHEHH</name>
<evidence type="ECO:0000313" key="6">
    <source>
        <dbReference type="Proteomes" id="UP000001317"/>
    </source>
</evidence>
<feature type="chain" id="PRO_5002753767" description="Bacterial surface antigen (D15) domain-containing protein" evidence="3">
    <location>
        <begin position="35"/>
        <end position="404"/>
    </location>
</feature>